<dbReference type="InterPro" id="IPR036514">
    <property type="entry name" value="SGNH_hydro_sf"/>
</dbReference>
<organism evidence="3 4">
    <name type="scientific">Magallana gigas</name>
    <name type="common">Pacific oyster</name>
    <name type="synonym">Crassostrea gigas</name>
    <dbReference type="NCBI Taxonomy" id="29159"/>
    <lineage>
        <taxon>Eukaryota</taxon>
        <taxon>Metazoa</taxon>
        <taxon>Spiralia</taxon>
        <taxon>Lophotrochozoa</taxon>
        <taxon>Mollusca</taxon>
        <taxon>Bivalvia</taxon>
        <taxon>Autobranchia</taxon>
        <taxon>Pteriomorphia</taxon>
        <taxon>Ostreida</taxon>
        <taxon>Ostreoidea</taxon>
        <taxon>Ostreidae</taxon>
        <taxon>Magallana</taxon>
    </lineage>
</organism>
<feature type="domain" description="SGNH hydrolase-type esterase" evidence="2">
    <location>
        <begin position="8"/>
        <end position="182"/>
    </location>
</feature>
<dbReference type="PANTHER" id="PTHR35558:SF1">
    <property type="entry name" value="ENDONUCLEASE_EXONUCLEASE_PHOSPHATASE DOMAIN-CONTAINING PROTEIN"/>
    <property type="match status" value="1"/>
</dbReference>
<evidence type="ECO:0000313" key="4">
    <source>
        <dbReference type="Proteomes" id="UP000005408"/>
    </source>
</evidence>
<evidence type="ECO:0000256" key="1">
    <source>
        <dbReference type="SAM" id="MobiDB-lite"/>
    </source>
</evidence>
<dbReference type="Pfam" id="PF13472">
    <property type="entry name" value="Lipase_GDSL_2"/>
    <property type="match status" value="1"/>
</dbReference>
<name>A0A8W8LWX9_MAGGI</name>
<protein>
    <recommendedName>
        <fullName evidence="2">SGNH hydrolase-type esterase domain-containing protein</fullName>
    </recommendedName>
</protein>
<feature type="region of interest" description="Disordered" evidence="1">
    <location>
        <begin position="239"/>
        <end position="300"/>
    </location>
</feature>
<dbReference type="Proteomes" id="UP000005408">
    <property type="component" value="Unassembled WGS sequence"/>
</dbReference>
<proteinExistence type="predicted"/>
<evidence type="ECO:0000313" key="3">
    <source>
        <dbReference type="EnsemblMetazoa" id="G30194.1:cds"/>
    </source>
</evidence>
<dbReference type="InterPro" id="IPR013830">
    <property type="entry name" value="SGNH_hydro"/>
</dbReference>
<accession>A0A8W8LWX9</accession>
<dbReference type="PANTHER" id="PTHR35558">
    <property type="entry name" value="SGNH_HYDRO DOMAIN-CONTAINING PROTEIN"/>
    <property type="match status" value="1"/>
</dbReference>
<dbReference type="Gene3D" id="3.40.50.1110">
    <property type="entry name" value="SGNH hydrolase"/>
    <property type="match status" value="1"/>
</dbReference>
<reference evidence="3" key="1">
    <citation type="submission" date="2022-08" db="UniProtKB">
        <authorList>
            <consortium name="EnsemblMetazoa"/>
        </authorList>
    </citation>
    <scope>IDENTIFICATION</scope>
    <source>
        <strain evidence="3">05x7-T-G4-1.051#20</strain>
    </source>
</reference>
<dbReference type="SUPFAM" id="SSF52266">
    <property type="entry name" value="SGNH hydrolase"/>
    <property type="match status" value="1"/>
</dbReference>
<evidence type="ECO:0000259" key="2">
    <source>
        <dbReference type="Pfam" id="PF13472"/>
    </source>
</evidence>
<dbReference type="EnsemblMetazoa" id="G30194.1">
    <property type="protein sequence ID" value="G30194.1:cds"/>
    <property type="gene ID" value="G30194"/>
</dbReference>
<dbReference type="CDD" id="cd00229">
    <property type="entry name" value="SGNH_hydrolase"/>
    <property type="match status" value="1"/>
</dbReference>
<sequence length="481" mass="55420">MTKKVLFLGHSFVRRFEQFVLNSLDARVNENLNLNYDEVQISYSGHGGASLERIRALGTSYVREQRPDVVIIQAVSNDLCKLEKTVDLIFRRLIEFVVDLRYGESVRSVVILQTLHRIAPLKRYQVDLPWFNSRVDELNRRISEYIKEVEGVNFFRLSGFWNPSTRSTVYLDDGVHLNKQGHIKYYNNIRAVVVSTLKYLHNVGEVEEKQDLDFPQQLDQPHIQPQLVAAVTKQVLQALSNENKRGEKRRKRQQKGSDSKRQRAPSSSGTDSDSNEESSSDSDSSSSSESDSDDYDLLSDPTTSQIDAKLKNKIWQNKYVDFIKLLPKDDLALDKSLRLQSAGNSEFKFVASKPKKSIKSIEQWTSAFLKFLAVYSEKYPKQIPAVIKHGEIVRELASRSFGLAWLTYDKQVRKDIEVRSIPWGQLHYEYWVQKFLGLAPYMERFPTTVLDGALVYNLLVLDKFVACFSYRYSSPIFFAIP</sequence>
<dbReference type="AlphaFoldDB" id="A0A8W8LWX9"/>
<keyword evidence="4" id="KW-1185">Reference proteome</keyword>